<dbReference type="PANTHER" id="PTHR19328">
    <property type="entry name" value="HEDGEHOG-INTERACTING PROTEIN"/>
    <property type="match status" value="1"/>
</dbReference>
<protein>
    <submittedName>
        <fullName evidence="2">Glucose sorbosone dehydrogenase</fullName>
    </submittedName>
</protein>
<name>A0A0U3LL60_9BURK</name>
<dbReference type="InterPro" id="IPR011042">
    <property type="entry name" value="6-blade_b-propeller_TolB-like"/>
</dbReference>
<evidence type="ECO:0000313" key="3">
    <source>
        <dbReference type="Proteomes" id="UP000060699"/>
    </source>
</evidence>
<organism evidence="2 3">
    <name type="scientific">Roseateles depolymerans</name>
    <dbReference type="NCBI Taxonomy" id="76731"/>
    <lineage>
        <taxon>Bacteria</taxon>
        <taxon>Pseudomonadati</taxon>
        <taxon>Pseudomonadota</taxon>
        <taxon>Betaproteobacteria</taxon>
        <taxon>Burkholderiales</taxon>
        <taxon>Sphaerotilaceae</taxon>
        <taxon>Roseateles</taxon>
    </lineage>
</organism>
<gene>
    <name evidence="2" type="ORF">RD2015_4422</name>
</gene>
<dbReference type="Pfam" id="PF07995">
    <property type="entry name" value="GSDH"/>
    <property type="match status" value="1"/>
</dbReference>
<dbReference type="SUPFAM" id="SSF50952">
    <property type="entry name" value="Soluble quinoprotein glucose dehydrogenase"/>
    <property type="match status" value="1"/>
</dbReference>
<keyword evidence="3" id="KW-1185">Reference proteome</keyword>
<evidence type="ECO:0000313" key="2">
    <source>
        <dbReference type="EMBL" id="ALV08863.1"/>
    </source>
</evidence>
<dbReference type="Gene3D" id="2.120.10.30">
    <property type="entry name" value="TolB, C-terminal domain"/>
    <property type="match status" value="1"/>
</dbReference>
<accession>A0A0U3LL60</accession>
<dbReference type="PATRIC" id="fig|76731.3.peg.4530"/>
<dbReference type="STRING" id="76731.RD2015_4422"/>
<sequence>MMVMRQAGSLQNSSGAPTGVGPQRDTMPRAGRRRTVSMLLSGLLSGLGPALTLSTLAVLISPPVLAAPPLMQDNAAADKAEAEIPLQTLSTGLDRPWGMAQLPGGDLLVTQKGGSLLRLSATGKTLATISGVPAVADKGQGGLLGIAIDPDFSSGSPWVYLSYSEPGAGKESGLVGTSVARGKLVGQALVDVQVIFSQQPKVDGGGHFGSRLVFARDKTLFITTGERMKGEPSQDLMQTLGKIIHIQRDGSIPAGNPDFGKPSRPGIWSYGHRNVQGAALHPVTGELWISEHGPQGGDEINIARAGKNYGWPVKSYGCPYGSPVGEACRIGGGTQAPTFEEPLTTWVPLSIAPSGLTFYTGAMFPAWRGNLFLGALGGQALWRLTLDGDKVVARQKLYGSLGERIRDVIQAQDGALLMLTDSGKLLRLAR</sequence>
<evidence type="ECO:0000256" key="1">
    <source>
        <dbReference type="SAM" id="MobiDB-lite"/>
    </source>
</evidence>
<dbReference type="EMBL" id="CP013729">
    <property type="protein sequence ID" value="ALV08863.1"/>
    <property type="molecule type" value="Genomic_DNA"/>
</dbReference>
<feature type="region of interest" description="Disordered" evidence="1">
    <location>
        <begin position="1"/>
        <end position="30"/>
    </location>
</feature>
<dbReference type="KEGG" id="rdp:RD2015_4422"/>
<reference evidence="2 3" key="1">
    <citation type="submission" date="2015-12" db="EMBL/GenBank/DDBJ databases">
        <title>Complete genome of Roseateles depolymerans KCTC 42856.</title>
        <authorList>
            <person name="Kim K.M."/>
        </authorList>
    </citation>
    <scope>NUCLEOTIDE SEQUENCE [LARGE SCALE GENOMIC DNA]</scope>
    <source>
        <strain evidence="2 3">KCTC 42856</strain>
    </source>
</reference>
<dbReference type="InterPro" id="IPR012938">
    <property type="entry name" value="Glc/Sorbosone_DH"/>
</dbReference>
<dbReference type="AlphaFoldDB" id="A0A0U3LL60"/>
<dbReference type="PANTHER" id="PTHR19328:SF75">
    <property type="entry name" value="ALDOSE SUGAR DEHYDROGENASE YLII"/>
    <property type="match status" value="1"/>
</dbReference>
<proteinExistence type="predicted"/>
<dbReference type="InterPro" id="IPR011041">
    <property type="entry name" value="Quinoprot_gluc/sorb_DH_b-prop"/>
</dbReference>
<dbReference type="Proteomes" id="UP000060699">
    <property type="component" value="Chromosome"/>
</dbReference>